<keyword evidence="2" id="KW-1185">Reference proteome</keyword>
<sequence length="74" mass="8461">MLAAWVYQAKDSSARKRVAKQTTYGGTVARYHFKNIKTGKKISLATLKADKFYDRAPIDACDNNWVHIAEHQDF</sequence>
<reference evidence="1 2" key="1">
    <citation type="journal article" date="2023" name="Commun. Biol.">
        <title>Genome analysis of Parmales, the sister group of diatoms, reveals the evolutionary specialization of diatoms from phago-mixotrophs to photoautotrophs.</title>
        <authorList>
            <person name="Ban H."/>
            <person name="Sato S."/>
            <person name="Yoshikawa S."/>
            <person name="Yamada K."/>
            <person name="Nakamura Y."/>
            <person name="Ichinomiya M."/>
            <person name="Sato N."/>
            <person name="Blanc-Mathieu R."/>
            <person name="Endo H."/>
            <person name="Kuwata A."/>
            <person name="Ogata H."/>
        </authorList>
    </citation>
    <scope>NUCLEOTIDE SEQUENCE [LARGE SCALE GENOMIC DNA]</scope>
</reference>
<proteinExistence type="predicted"/>
<evidence type="ECO:0000313" key="2">
    <source>
        <dbReference type="Proteomes" id="UP001165060"/>
    </source>
</evidence>
<dbReference type="Proteomes" id="UP001165060">
    <property type="component" value="Unassembled WGS sequence"/>
</dbReference>
<dbReference type="EMBL" id="BRYB01000117">
    <property type="protein sequence ID" value="GMI23192.1"/>
    <property type="molecule type" value="Genomic_DNA"/>
</dbReference>
<comment type="caution">
    <text evidence="1">The sequence shown here is derived from an EMBL/GenBank/DDBJ whole genome shotgun (WGS) entry which is preliminary data.</text>
</comment>
<organism evidence="1 2">
    <name type="scientific">Tetraparma gracilis</name>
    <dbReference type="NCBI Taxonomy" id="2962635"/>
    <lineage>
        <taxon>Eukaryota</taxon>
        <taxon>Sar</taxon>
        <taxon>Stramenopiles</taxon>
        <taxon>Ochrophyta</taxon>
        <taxon>Bolidophyceae</taxon>
        <taxon>Parmales</taxon>
        <taxon>Triparmaceae</taxon>
        <taxon>Tetraparma</taxon>
    </lineage>
</organism>
<protein>
    <submittedName>
        <fullName evidence="1">Uncharacterized protein</fullName>
    </submittedName>
</protein>
<gene>
    <name evidence="1" type="ORF">TeGR_g15118</name>
</gene>
<name>A0ABQ6MBG5_9STRA</name>
<evidence type="ECO:0000313" key="1">
    <source>
        <dbReference type="EMBL" id="GMI23192.1"/>
    </source>
</evidence>
<accession>A0ABQ6MBG5</accession>